<dbReference type="InParanoid" id="A0A1I7VZ37"/>
<reference evidence="4" key="2">
    <citation type="submission" date="2016-11" db="UniProtKB">
        <authorList>
            <consortium name="WormBaseParasite"/>
        </authorList>
    </citation>
    <scope>IDENTIFICATION</scope>
</reference>
<protein>
    <submittedName>
        <fullName evidence="4">Toxin_TOLIP domain-containing protein</fullName>
    </submittedName>
</protein>
<evidence type="ECO:0000313" key="2">
    <source>
        <dbReference type="EMBL" id="EFO14583.1"/>
    </source>
</evidence>
<dbReference type="GeneID" id="9951409"/>
<gene>
    <name evidence="2 4" type="ORF">LOAG_13933</name>
</gene>
<dbReference type="CDD" id="cd00117">
    <property type="entry name" value="TFP"/>
    <property type="match status" value="1"/>
</dbReference>
<dbReference type="InterPro" id="IPR035076">
    <property type="entry name" value="Toxin/TOLIP"/>
</dbReference>
<dbReference type="OMA" id="DQVNCDD"/>
<accession>A0A1S0TIF4</accession>
<dbReference type="KEGG" id="loa:LOAG_13933"/>
<dbReference type="CTD" id="9951409"/>
<dbReference type="WBParaSite" id="EN70_780">
    <property type="protein sequence ID" value="EN70_780"/>
    <property type="gene ID" value="EN70_780"/>
</dbReference>
<dbReference type="EMBL" id="JH712133">
    <property type="protein sequence ID" value="EFO14583.1"/>
    <property type="molecule type" value="Genomic_DNA"/>
</dbReference>
<dbReference type="Pfam" id="PF00087">
    <property type="entry name" value="Toxin_TOLIP"/>
    <property type="match status" value="1"/>
</dbReference>
<keyword evidence="3" id="KW-1185">Reference proteome</keyword>
<evidence type="ECO:0000259" key="1">
    <source>
        <dbReference type="Pfam" id="PF00087"/>
    </source>
</evidence>
<feature type="domain" description="Snake toxin/toxin-like" evidence="1">
    <location>
        <begin position="25"/>
        <end position="85"/>
    </location>
</feature>
<dbReference type="Gene3D" id="2.10.60.10">
    <property type="entry name" value="CD59"/>
    <property type="match status" value="1"/>
</dbReference>
<evidence type="ECO:0000313" key="4">
    <source>
        <dbReference type="WBParaSite" id="EN70_780"/>
    </source>
</evidence>
<dbReference type="OrthoDB" id="5782406at2759"/>
<dbReference type="RefSeq" id="XP_003149485.1">
    <property type="nucleotide sequence ID" value="XM_003149437.2"/>
</dbReference>
<reference evidence="2 3" key="1">
    <citation type="submission" date="2012-04" db="EMBL/GenBank/DDBJ databases">
        <title>The Genome Sequence of Loa loa.</title>
        <authorList>
            <consortium name="The Broad Institute Genome Sequencing Platform"/>
            <consortium name="Broad Institute Genome Sequencing Center for Infectious Disease"/>
            <person name="Nutman T.B."/>
            <person name="Fink D.L."/>
            <person name="Russ C."/>
            <person name="Young S."/>
            <person name="Zeng Q."/>
            <person name="Gargeya S."/>
            <person name="Alvarado L."/>
            <person name="Berlin A."/>
            <person name="Chapman S.B."/>
            <person name="Chen Z."/>
            <person name="Freedman E."/>
            <person name="Gellesch M."/>
            <person name="Goldberg J."/>
            <person name="Griggs A."/>
            <person name="Gujja S."/>
            <person name="Heilman E.R."/>
            <person name="Heiman D."/>
            <person name="Howarth C."/>
            <person name="Mehta T."/>
            <person name="Neiman D."/>
            <person name="Pearson M."/>
            <person name="Roberts A."/>
            <person name="Saif S."/>
            <person name="Shea T."/>
            <person name="Shenoy N."/>
            <person name="Sisk P."/>
            <person name="Stolte C."/>
            <person name="Sykes S."/>
            <person name="White J."/>
            <person name="Yandava C."/>
            <person name="Haas B."/>
            <person name="Henn M.R."/>
            <person name="Nusbaum C."/>
            <person name="Birren B."/>
        </authorList>
    </citation>
    <scope>NUCLEOTIDE SEQUENCE [LARGE SCALE GENOMIC DNA]</scope>
</reference>
<dbReference type="eggNOG" id="ENOG502SRFW">
    <property type="taxonomic scope" value="Eukaryota"/>
</dbReference>
<dbReference type="SUPFAM" id="SSF57302">
    <property type="entry name" value="Snake toxin-like"/>
    <property type="match status" value="1"/>
</dbReference>
<proteinExistence type="predicted"/>
<sequence>MLELTPENDDYFCANESLITINHELTTRTCASWEKFCVTTVETSLKAFSAVIRTCSDICREPCESDGYGTDMVRCDECCTEDFCNGNYSVRHYIQLMKQQYTSWIEPLVGEKHYNRINNITFPY</sequence>
<dbReference type="InterPro" id="IPR045860">
    <property type="entry name" value="Snake_toxin-like_sf"/>
</dbReference>
<name>A0A1I7VZ37_LOALO</name>
<accession>A0A1I7VZ37</accession>
<dbReference type="Proteomes" id="UP000095285">
    <property type="component" value="Unassembled WGS sequence"/>
</dbReference>
<dbReference type="AlphaFoldDB" id="A0A1I7VZ37"/>
<evidence type="ECO:0000313" key="3">
    <source>
        <dbReference type="Proteomes" id="UP000095285"/>
    </source>
</evidence>
<organism evidence="3 4">
    <name type="scientific">Loa loa</name>
    <name type="common">Eye worm</name>
    <name type="synonym">Filaria loa</name>
    <dbReference type="NCBI Taxonomy" id="7209"/>
    <lineage>
        <taxon>Eukaryota</taxon>
        <taxon>Metazoa</taxon>
        <taxon>Ecdysozoa</taxon>
        <taxon>Nematoda</taxon>
        <taxon>Chromadorea</taxon>
        <taxon>Rhabditida</taxon>
        <taxon>Spirurina</taxon>
        <taxon>Spiruromorpha</taxon>
        <taxon>Filarioidea</taxon>
        <taxon>Onchocercidae</taxon>
        <taxon>Loa</taxon>
    </lineage>
</organism>